<proteinExistence type="predicted"/>
<protein>
    <submittedName>
        <fullName evidence="2">Uncharacterized protein</fullName>
    </submittedName>
</protein>
<name>A0AAD7DGD7_MYCRO</name>
<feature type="region of interest" description="Disordered" evidence="1">
    <location>
        <begin position="61"/>
        <end position="96"/>
    </location>
</feature>
<organism evidence="2 3">
    <name type="scientific">Mycena rosella</name>
    <name type="common">Pink bonnet</name>
    <name type="synonym">Agaricus rosellus</name>
    <dbReference type="NCBI Taxonomy" id="1033263"/>
    <lineage>
        <taxon>Eukaryota</taxon>
        <taxon>Fungi</taxon>
        <taxon>Dikarya</taxon>
        <taxon>Basidiomycota</taxon>
        <taxon>Agaricomycotina</taxon>
        <taxon>Agaricomycetes</taxon>
        <taxon>Agaricomycetidae</taxon>
        <taxon>Agaricales</taxon>
        <taxon>Marasmiineae</taxon>
        <taxon>Mycenaceae</taxon>
        <taxon>Mycena</taxon>
    </lineage>
</organism>
<evidence type="ECO:0000313" key="3">
    <source>
        <dbReference type="Proteomes" id="UP001221757"/>
    </source>
</evidence>
<evidence type="ECO:0000313" key="2">
    <source>
        <dbReference type="EMBL" id="KAJ7690360.1"/>
    </source>
</evidence>
<sequence length="159" mass="16638">MFAGVAFPSPHHLCLLPLCIPAPHPSFSMVRTLQHRHEYKIHVPPPLRLGPHTGLELGSRVTVSSHTPGAPSSASLTTSPLRGLAPSPSPATNPSIQQHLPFAAAWLSQGPLHTAVPPHAGAATHGDAVQPRHNPQLLLGWSDLPAARGQCSIAGAPSR</sequence>
<dbReference type="AlphaFoldDB" id="A0AAD7DGD7"/>
<feature type="compositionally biased region" description="Polar residues" evidence="1">
    <location>
        <begin position="61"/>
        <end position="80"/>
    </location>
</feature>
<evidence type="ECO:0000256" key="1">
    <source>
        <dbReference type="SAM" id="MobiDB-lite"/>
    </source>
</evidence>
<dbReference type="Proteomes" id="UP001221757">
    <property type="component" value="Unassembled WGS sequence"/>
</dbReference>
<keyword evidence="3" id="KW-1185">Reference proteome</keyword>
<reference evidence="2" key="1">
    <citation type="submission" date="2023-03" db="EMBL/GenBank/DDBJ databases">
        <title>Massive genome expansion in bonnet fungi (Mycena s.s.) driven by repeated elements and novel gene families across ecological guilds.</title>
        <authorList>
            <consortium name="Lawrence Berkeley National Laboratory"/>
            <person name="Harder C.B."/>
            <person name="Miyauchi S."/>
            <person name="Viragh M."/>
            <person name="Kuo A."/>
            <person name="Thoen E."/>
            <person name="Andreopoulos B."/>
            <person name="Lu D."/>
            <person name="Skrede I."/>
            <person name="Drula E."/>
            <person name="Henrissat B."/>
            <person name="Morin E."/>
            <person name="Kohler A."/>
            <person name="Barry K."/>
            <person name="LaButti K."/>
            <person name="Morin E."/>
            <person name="Salamov A."/>
            <person name="Lipzen A."/>
            <person name="Mereny Z."/>
            <person name="Hegedus B."/>
            <person name="Baldrian P."/>
            <person name="Stursova M."/>
            <person name="Weitz H."/>
            <person name="Taylor A."/>
            <person name="Grigoriev I.V."/>
            <person name="Nagy L.G."/>
            <person name="Martin F."/>
            <person name="Kauserud H."/>
        </authorList>
    </citation>
    <scope>NUCLEOTIDE SEQUENCE</scope>
    <source>
        <strain evidence="2">CBHHK067</strain>
    </source>
</reference>
<comment type="caution">
    <text evidence="2">The sequence shown here is derived from an EMBL/GenBank/DDBJ whole genome shotgun (WGS) entry which is preliminary data.</text>
</comment>
<dbReference type="EMBL" id="JARKIE010000065">
    <property type="protein sequence ID" value="KAJ7690360.1"/>
    <property type="molecule type" value="Genomic_DNA"/>
</dbReference>
<accession>A0AAD7DGD7</accession>
<gene>
    <name evidence="2" type="ORF">B0H17DRAFT_1134386</name>
</gene>